<evidence type="ECO:0000256" key="2">
    <source>
        <dbReference type="ARBA" id="ARBA00022737"/>
    </source>
</evidence>
<feature type="coiled-coil region" evidence="4">
    <location>
        <begin position="146"/>
        <end position="192"/>
    </location>
</feature>
<dbReference type="PROSITE" id="PS50088">
    <property type="entry name" value="ANK_REPEAT"/>
    <property type="match status" value="1"/>
</dbReference>
<dbReference type="Proteomes" id="UP001515480">
    <property type="component" value="Unassembled WGS sequence"/>
</dbReference>
<dbReference type="PANTHER" id="PTHR48051:SF1">
    <property type="entry name" value="RAS SUPPRESSOR PROTEIN 1"/>
    <property type="match status" value="1"/>
</dbReference>
<dbReference type="Pfam" id="PF13855">
    <property type="entry name" value="LRR_8"/>
    <property type="match status" value="1"/>
</dbReference>
<dbReference type="InterPro" id="IPR032675">
    <property type="entry name" value="LRR_dom_sf"/>
</dbReference>
<dbReference type="Gene3D" id="3.80.10.10">
    <property type="entry name" value="Ribonuclease Inhibitor"/>
    <property type="match status" value="1"/>
</dbReference>
<dbReference type="PANTHER" id="PTHR48051">
    <property type="match status" value="1"/>
</dbReference>
<dbReference type="PROSITE" id="PS51450">
    <property type="entry name" value="LRR"/>
    <property type="match status" value="1"/>
</dbReference>
<evidence type="ECO:0000256" key="3">
    <source>
        <dbReference type="PROSITE-ProRule" id="PRU00023"/>
    </source>
</evidence>
<dbReference type="InterPro" id="IPR050216">
    <property type="entry name" value="LRR_domain-containing"/>
</dbReference>
<evidence type="ECO:0000256" key="1">
    <source>
        <dbReference type="ARBA" id="ARBA00022614"/>
    </source>
</evidence>
<dbReference type="GO" id="GO:0005737">
    <property type="term" value="C:cytoplasm"/>
    <property type="evidence" value="ECO:0007669"/>
    <property type="project" value="TreeGrafter"/>
</dbReference>
<dbReference type="InterPro" id="IPR002110">
    <property type="entry name" value="Ankyrin_rpt"/>
</dbReference>
<dbReference type="SUPFAM" id="SSF52058">
    <property type="entry name" value="L domain-like"/>
    <property type="match status" value="1"/>
</dbReference>
<dbReference type="SMART" id="SM00364">
    <property type="entry name" value="LRR_BAC"/>
    <property type="match status" value="4"/>
</dbReference>
<organism evidence="6 7">
    <name type="scientific">Prymnesium parvum</name>
    <name type="common">Toxic golden alga</name>
    <dbReference type="NCBI Taxonomy" id="97485"/>
    <lineage>
        <taxon>Eukaryota</taxon>
        <taxon>Haptista</taxon>
        <taxon>Haptophyta</taxon>
        <taxon>Prymnesiophyceae</taxon>
        <taxon>Prymnesiales</taxon>
        <taxon>Prymnesiaceae</taxon>
        <taxon>Prymnesium</taxon>
    </lineage>
</organism>
<dbReference type="PROSITE" id="PS50297">
    <property type="entry name" value="ANK_REP_REGION"/>
    <property type="match status" value="1"/>
</dbReference>
<feature type="compositionally biased region" description="Basic residues" evidence="5">
    <location>
        <begin position="456"/>
        <end position="465"/>
    </location>
</feature>
<dbReference type="InterPro" id="IPR036770">
    <property type="entry name" value="Ankyrin_rpt-contain_sf"/>
</dbReference>
<evidence type="ECO:0000313" key="6">
    <source>
        <dbReference type="EMBL" id="KAL1529338.1"/>
    </source>
</evidence>
<dbReference type="Pfam" id="PF12796">
    <property type="entry name" value="Ank_2"/>
    <property type="match status" value="1"/>
</dbReference>
<gene>
    <name evidence="6" type="ORF">AB1Y20_000292</name>
</gene>
<keyword evidence="7" id="KW-1185">Reference proteome</keyword>
<reference evidence="6 7" key="1">
    <citation type="journal article" date="2024" name="Science">
        <title>Giant polyketide synthase enzymes in the biosynthesis of giant marine polyether toxins.</title>
        <authorList>
            <person name="Fallon T.R."/>
            <person name="Shende V.V."/>
            <person name="Wierzbicki I.H."/>
            <person name="Pendleton A.L."/>
            <person name="Watervoot N.F."/>
            <person name="Auber R.P."/>
            <person name="Gonzalez D.J."/>
            <person name="Wisecaver J.H."/>
            <person name="Moore B.S."/>
        </authorList>
    </citation>
    <scope>NUCLEOTIDE SEQUENCE [LARGE SCALE GENOMIC DNA]</scope>
    <source>
        <strain evidence="6 7">12B1</strain>
    </source>
</reference>
<dbReference type="SMART" id="SM00248">
    <property type="entry name" value="ANK"/>
    <property type="match status" value="2"/>
</dbReference>
<evidence type="ECO:0000256" key="4">
    <source>
        <dbReference type="SAM" id="Coils"/>
    </source>
</evidence>
<keyword evidence="3" id="KW-0040">ANK repeat</keyword>
<evidence type="ECO:0000256" key="5">
    <source>
        <dbReference type="SAM" id="MobiDB-lite"/>
    </source>
</evidence>
<dbReference type="SUPFAM" id="SSF48403">
    <property type="entry name" value="Ankyrin repeat"/>
    <property type="match status" value="1"/>
</dbReference>
<evidence type="ECO:0000313" key="7">
    <source>
        <dbReference type="Proteomes" id="UP001515480"/>
    </source>
</evidence>
<feature type="region of interest" description="Disordered" evidence="5">
    <location>
        <begin position="444"/>
        <end position="479"/>
    </location>
</feature>
<name>A0AB34K470_PRYPA</name>
<dbReference type="InterPro" id="IPR003591">
    <property type="entry name" value="Leu-rich_rpt_typical-subtyp"/>
</dbReference>
<sequence>MAPKKKANPRTQYFQAIKEQKIESLRWCLRHGGITLRSEDDDGHTGIQLAAAGGFTSALEVMLEMINKGLGTQEDVEIADEEGRTPLMMAAYNGKFDAVRMLVILGKAKLDTKSDAGKTACDYARERRHEAVLAFLKDPKAWKPPAEEVEEEDEEEEAKKKIFKASQKLGTAVNKQEEVHRAKVEAAEALERDLAAVAVEKLEWPEIGVVIQETRRELSLKGKPPVAGPRGPIDPALWGCVCLYELRLELADKVLVELPSEVSRLHDLTTLIVSHNALRSLPESIGTLKKLKNFEAANNQLVELPQSFSLLKQLQVLDVTGNQLTSLSPIASLESLVAVKAGDNKLTELPLAFEALEHLATYAAPANQITTFERGLGCCQQLQMIDLAGNKITEVPIELGNLTVKKLQSVVLKGNPLRDARIRRFVEDDSPTLVKDLLNHVRKNGFKGEAPPSKGGGKKGKKGKNKASAQAEELEDDGEDNIAALLAAMGKGSDDEDDVEVS</sequence>
<proteinExistence type="predicted"/>
<feature type="repeat" description="ANK" evidence="3">
    <location>
        <begin position="82"/>
        <end position="106"/>
    </location>
</feature>
<protein>
    <submittedName>
        <fullName evidence="6">Uncharacterized protein</fullName>
    </submittedName>
</protein>
<keyword evidence="1" id="KW-0433">Leucine-rich repeat</keyword>
<comment type="caution">
    <text evidence="6">The sequence shown here is derived from an EMBL/GenBank/DDBJ whole genome shotgun (WGS) entry which is preliminary data.</text>
</comment>
<keyword evidence="2" id="KW-0677">Repeat</keyword>
<dbReference type="Gene3D" id="1.25.40.20">
    <property type="entry name" value="Ankyrin repeat-containing domain"/>
    <property type="match status" value="1"/>
</dbReference>
<dbReference type="EMBL" id="JBGBPQ010000001">
    <property type="protein sequence ID" value="KAL1529338.1"/>
    <property type="molecule type" value="Genomic_DNA"/>
</dbReference>
<dbReference type="AlphaFoldDB" id="A0AB34K470"/>
<accession>A0AB34K470</accession>
<dbReference type="InterPro" id="IPR001611">
    <property type="entry name" value="Leu-rich_rpt"/>
</dbReference>
<dbReference type="SMART" id="SM00369">
    <property type="entry name" value="LRR_TYP"/>
    <property type="match status" value="3"/>
</dbReference>
<keyword evidence="4" id="KW-0175">Coiled coil</keyword>